<organism evidence="1">
    <name type="scientific">Arundo donax</name>
    <name type="common">Giant reed</name>
    <name type="synonym">Donax arundinaceus</name>
    <dbReference type="NCBI Taxonomy" id="35708"/>
    <lineage>
        <taxon>Eukaryota</taxon>
        <taxon>Viridiplantae</taxon>
        <taxon>Streptophyta</taxon>
        <taxon>Embryophyta</taxon>
        <taxon>Tracheophyta</taxon>
        <taxon>Spermatophyta</taxon>
        <taxon>Magnoliopsida</taxon>
        <taxon>Liliopsida</taxon>
        <taxon>Poales</taxon>
        <taxon>Poaceae</taxon>
        <taxon>PACMAD clade</taxon>
        <taxon>Arundinoideae</taxon>
        <taxon>Arundineae</taxon>
        <taxon>Arundo</taxon>
    </lineage>
</organism>
<accession>A0A0A9G0H4</accession>
<evidence type="ECO:0000313" key="1">
    <source>
        <dbReference type="EMBL" id="JAE18022.1"/>
    </source>
</evidence>
<dbReference type="AlphaFoldDB" id="A0A0A9G0H4"/>
<dbReference type="EMBL" id="GBRH01179874">
    <property type="protein sequence ID" value="JAE18022.1"/>
    <property type="molecule type" value="Transcribed_RNA"/>
</dbReference>
<proteinExistence type="predicted"/>
<reference evidence="1" key="2">
    <citation type="journal article" date="2015" name="Data Brief">
        <title>Shoot transcriptome of the giant reed, Arundo donax.</title>
        <authorList>
            <person name="Barrero R.A."/>
            <person name="Guerrero F.D."/>
            <person name="Moolhuijzen P."/>
            <person name="Goolsby J.A."/>
            <person name="Tidwell J."/>
            <person name="Bellgard S.E."/>
            <person name="Bellgard M.I."/>
        </authorList>
    </citation>
    <scope>NUCLEOTIDE SEQUENCE</scope>
    <source>
        <tissue evidence="1">Shoot tissue taken approximately 20 cm above the soil surface</tissue>
    </source>
</reference>
<protein>
    <submittedName>
        <fullName evidence="1">Uncharacterized protein</fullName>
    </submittedName>
</protein>
<sequence length="19" mass="2288">MRKGHGLFQLFQSPKMLLR</sequence>
<name>A0A0A9G0H4_ARUDO</name>
<reference evidence="1" key="1">
    <citation type="submission" date="2014-09" db="EMBL/GenBank/DDBJ databases">
        <authorList>
            <person name="Magalhaes I.L.F."/>
            <person name="Oliveira U."/>
            <person name="Santos F.R."/>
            <person name="Vidigal T.H.D.A."/>
            <person name="Brescovit A.D."/>
            <person name="Santos A.J."/>
        </authorList>
    </citation>
    <scope>NUCLEOTIDE SEQUENCE</scope>
    <source>
        <tissue evidence="1">Shoot tissue taken approximately 20 cm above the soil surface</tissue>
    </source>
</reference>